<comment type="caution">
    <text evidence="1">The sequence shown here is derived from an EMBL/GenBank/DDBJ whole genome shotgun (WGS) entry which is preliminary data.</text>
</comment>
<protein>
    <submittedName>
        <fullName evidence="1">Uncharacterized protein</fullName>
    </submittedName>
</protein>
<evidence type="ECO:0000313" key="1">
    <source>
        <dbReference type="EMBL" id="MPC90540.1"/>
    </source>
</evidence>
<keyword evidence="2" id="KW-1185">Reference proteome</keyword>
<dbReference type="Proteomes" id="UP000324222">
    <property type="component" value="Unassembled WGS sequence"/>
</dbReference>
<reference evidence="1 2" key="1">
    <citation type="submission" date="2019-05" db="EMBL/GenBank/DDBJ databases">
        <title>Another draft genome of Portunus trituberculatus and its Hox gene families provides insights of decapod evolution.</title>
        <authorList>
            <person name="Jeong J.-H."/>
            <person name="Song I."/>
            <person name="Kim S."/>
            <person name="Choi T."/>
            <person name="Kim D."/>
            <person name="Ryu S."/>
            <person name="Kim W."/>
        </authorList>
    </citation>
    <scope>NUCLEOTIDE SEQUENCE [LARGE SCALE GENOMIC DNA]</scope>
    <source>
        <tissue evidence="1">Muscle</tissue>
    </source>
</reference>
<accession>A0A5B7J191</accession>
<name>A0A5B7J191_PORTR</name>
<gene>
    <name evidence="1" type="ORF">E2C01_085531</name>
</gene>
<organism evidence="1 2">
    <name type="scientific">Portunus trituberculatus</name>
    <name type="common">Swimming crab</name>
    <name type="synonym">Neptunus trituberculatus</name>
    <dbReference type="NCBI Taxonomy" id="210409"/>
    <lineage>
        <taxon>Eukaryota</taxon>
        <taxon>Metazoa</taxon>
        <taxon>Ecdysozoa</taxon>
        <taxon>Arthropoda</taxon>
        <taxon>Crustacea</taxon>
        <taxon>Multicrustacea</taxon>
        <taxon>Malacostraca</taxon>
        <taxon>Eumalacostraca</taxon>
        <taxon>Eucarida</taxon>
        <taxon>Decapoda</taxon>
        <taxon>Pleocyemata</taxon>
        <taxon>Brachyura</taxon>
        <taxon>Eubrachyura</taxon>
        <taxon>Portunoidea</taxon>
        <taxon>Portunidae</taxon>
        <taxon>Portuninae</taxon>
        <taxon>Portunus</taxon>
    </lineage>
</organism>
<evidence type="ECO:0000313" key="2">
    <source>
        <dbReference type="Proteomes" id="UP000324222"/>
    </source>
</evidence>
<proteinExistence type="predicted"/>
<sequence length="45" mass="5249">MTNLDISTQVTSLNKSHSVTIHKNYLCFVHEYTQVTSEQHHILYS</sequence>
<dbReference type="EMBL" id="VSRR010084743">
    <property type="protein sequence ID" value="MPC90540.1"/>
    <property type="molecule type" value="Genomic_DNA"/>
</dbReference>
<dbReference type="AlphaFoldDB" id="A0A5B7J191"/>